<evidence type="ECO:0000256" key="12">
    <source>
        <dbReference type="SAM" id="Phobius"/>
    </source>
</evidence>
<evidence type="ECO:0000313" key="14">
    <source>
        <dbReference type="EMBL" id="TBX37557.1"/>
    </source>
</evidence>
<evidence type="ECO:0000256" key="3">
    <source>
        <dbReference type="ARBA" id="ARBA00012438"/>
    </source>
</evidence>
<dbReference type="InterPro" id="IPR005467">
    <property type="entry name" value="His_kinase_dom"/>
</dbReference>
<keyword evidence="7 12" id="KW-0812">Transmembrane</keyword>
<keyword evidence="4" id="KW-1003">Cell membrane</keyword>
<dbReference type="PANTHER" id="PTHR45453:SF2">
    <property type="entry name" value="HISTIDINE KINASE"/>
    <property type="match status" value="1"/>
</dbReference>
<dbReference type="InterPro" id="IPR003661">
    <property type="entry name" value="HisK_dim/P_dom"/>
</dbReference>
<accession>A0A4Q9XZJ2</accession>
<evidence type="ECO:0000259" key="13">
    <source>
        <dbReference type="PROSITE" id="PS50109"/>
    </source>
</evidence>
<dbReference type="EC" id="2.7.13.3" evidence="3"/>
<evidence type="ECO:0000256" key="11">
    <source>
        <dbReference type="ARBA" id="ARBA00023136"/>
    </source>
</evidence>
<dbReference type="GO" id="GO:0000155">
    <property type="term" value="F:phosphorelay sensor kinase activity"/>
    <property type="evidence" value="ECO:0007669"/>
    <property type="project" value="InterPro"/>
</dbReference>
<feature type="transmembrane region" description="Helical" evidence="12">
    <location>
        <begin position="12"/>
        <end position="32"/>
    </location>
</feature>
<dbReference type="CDD" id="cd00082">
    <property type="entry name" value="HisKA"/>
    <property type="match status" value="1"/>
</dbReference>
<evidence type="ECO:0000256" key="5">
    <source>
        <dbReference type="ARBA" id="ARBA00022553"/>
    </source>
</evidence>
<evidence type="ECO:0000256" key="4">
    <source>
        <dbReference type="ARBA" id="ARBA00022475"/>
    </source>
</evidence>
<keyword evidence="6" id="KW-0808">Transferase</keyword>
<dbReference type="InterPro" id="IPR036890">
    <property type="entry name" value="HATPase_C_sf"/>
</dbReference>
<evidence type="ECO:0000256" key="7">
    <source>
        <dbReference type="ARBA" id="ARBA00022692"/>
    </source>
</evidence>
<keyword evidence="5" id="KW-0597">Phosphoprotein</keyword>
<dbReference type="PRINTS" id="PR00344">
    <property type="entry name" value="BCTRLSENSOR"/>
</dbReference>
<dbReference type="AlphaFoldDB" id="A0A4Q9XZJ2"/>
<dbReference type="PROSITE" id="PS50109">
    <property type="entry name" value="HIS_KIN"/>
    <property type="match status" value="1"/>
</dbReference>
<protein>
    <recommendedName>
        <fullName evidence="3">histidine kinase</fullName>
        <ecNumber evidence="3">2.7.13.3</ecNumber>
    </recommendedName>
</protein>
<comment type="subcellular location">
    <subcellularLocation>
        <location evidence="2">Cell membrane</location>
        <topology evidence="2">Multi-pass membrane protein</topology>
    </subcellularLocation>
</comment>
<proteinExistence type="predicted"/>
<keyword evidence="11 12" id="KW-0472">Membrane</keyword>
<sequence>MIKIKRMCFIILKYIVSKFSIILLCDIVLFLYGISGKIILDVSILLTGVFLLIGCFTVSRNISDELMLEKIKFATLDTHIPSGNTLKKYALHELLVRTVKHDAVVISKANSKSRFIQDRFVLWTHNIKTPLTALSLMFDDSQDSPEFRCESRKQIRTIKQNLDAMLEFVSLTGGNNDIQFSEVDINECVREVLRNNSFLFLNKKQLIIFKKQSKVVISDKKWLLVIIEQILINANKYTPKGGCITVQIPMDSDTIITISDTGIGINKEDIDRIYENGFTGLTGRGNPNASGLGLYIAHEAAKLLSLKILVHSTVGRGSTFIIKQVSH</sequence>
<dbReference type="InterPro" id="IPR003594">
    <property type="entry name" value="HATPase_dom"/>
</dbReference>
<evidence type="ECO:0000313" key="15">
    <source>
        <dbReference type="Proteomes" id="UP000292648"/>
    </source>
</evidence>
<reference evidence="14 15" key="1">
    <citation type="submission" date="2019-01" db="EMBL/GenBank/DDBJ databases">
        <title>Draft genome sequence of Lactobacillus paraplantarum OSY-TC318, a Producer of the novel lantibiotic Paraplantaracin TC318.</title>
        <authorList>
            <person name="Hussein W.E."/>
            <person name="Huang E."/>
            <person name="Yousef A.E."/>
        </authorList>
    </citation>
    <scope>NUCLEOTIDE SEQUENCE [LARGE SCALE GENOMIC DNA]</scope>
    <source>
        <strain evidence="14 15">OSY-TC318</strain>
    </source>
</reference>
<keyword evidence="9 12" id="KW-1133">Transmembrane helix</keyword>
<dbReference type="InterPro" id="IPR050351">
    <property type="entry name" value="BphY/WalK/GraS-like"/>
</dbReference>
<evidence type="ECO:0000256" key="2">
    <source>
        <dbReference type="ARBA" id="ARBA00004651"/>
    </source>
</evidence>
<dbReference type="GO" id="GO:0005886">
    <property type="term" value="C:plasma membrane"/>
    <property type="evidence" value="ECO:0007669"/>
    <property type="project" value="UniProtKB-SubCell"/>
</dbReference>
<dbReference type="GO" id="GO:0004721">
    <property type="term" value="F:phosphoprotein phosphatase activity"/>
    <property type="evidence" value="ECO:0007669"/>
    <property type="project" value="TreeGrafter"/>
</dbReference>
<evidence type="ECO:0000256" key="8">
    <source>
        <dbReference type="ARBA" id="ARBA00022777"/>
    </source>
</evidence>
<dbReference type="PANTHER" id="PTHR45453">
    <property type="entry name" value="PHOSPHATE REGULON SENSOR PROTEIN PHOR"/>
    <property type="match status" value="1"/>
</dbReference>
<dbReference type="EMBL" id="SEHH01000147">
    <property type="protein sequence ID" value="TBX37557.1"/>
    <property type="molecule type" value="Genomic_DNA"/>
</dbReference>
<dbReference type="GO" id="GO:0016036">
    <property type="term" value="P:cellular response to phosphate starvation"/>
    <property type="evidence" value="ECO:0007669"/>
    <property type="project" value="TreeGrafter"/>
</dbReference>
<dbReference type="SUPFAM" id="SSF55874">
    <property type="entry name" value="ATPase domain of HSP90 chaperone/DNA topoisomerase II/histidine kinase"/>
    <property type="match status" value="1"/>
</dbReference>
<dbReference type="InterPro" id="IPR004358">
    <property type="entry name" value="Sig_transdc_His_kin-like_C"/>
</dbReference>
<keyword evidence="8 14" id="KW-0418">Kinase</keyword>
<feature type="domain" description="Histidine kinase" evidence="13">
    <location>
        <begin position="122"/>
        <end position="327"/>
    </location>
</feature>
<evidence type="ECO:0000256" key="9">
    <source>
        <dbReference type="ARBA" id="ARBA00022989"/>
    </source>
</evidence>
<evidence type="ECO:0000256" key="1">
    <source>
        <dbReference type="ARBA" id="ARBA00000085"/>
    </source>
</evidence>
<dbReference type="Proteomes" id="UP000292648">
    <property type="component" value="Unassembled WGS sequence"/>
</dbReference>
<keyword evidence="10" id="KW-0902">Two-component regulatory system</keyword>
<comment type="catalytic activity">
    <reaction evidence="1">
        <text>ATP + protein L-histidine = ADP + protein N-phospho-L-histidine.</text>
        <dbReference type="EC" id="2.7.13.3"/>
    </reaction>
</comment>
<evidence type="ECO:0000256" key="10">
    <source>
        <dbReference type="ARBA" id="ARBA00023012"/>
    </source>
</evidence>
<evidence type="ECO:0000256" key="6">
    <source>
        <dbReference type="ARBA" id="ARBA00022679"/>
    </source>
</evidence>
<feature type="transmembrane region" description="Helical" evidence="12">
    <location>
        <begin position="38"/>
        <end position="58"/>
    </location>
</feature>
<organism evidence="14 15">
    <name type="scientific">Lactiplantibacillus paraplantarum</name>
    <dbReference type="NCBI Taxonomy" id="60520"/>
    <lineage>
        <taxon>Bacteria</taxon>
        <taxon>Bacillati</taxon>
        <taxon>Bacillota</taxon>
        <taxon>Bacilli</taxon>
        <taxon>Lactobacillales</taxon>
        <taxon>Lactobacillaceae</taxon>
        <taxon>Lactiplantibacillus</taxon>
    </lineage>
</organism>
<dbReference type="Pfam" id="PF02518">
    <property type="entry name" value="HATPase_c"/>
    <property type="match status" value="1"/>
</dbReference>
<dbReference type="Gene3D" id="3.30.565.10">
    <property type="entry name" value="Histidine kinase-like ATPase, C-terminal domain"/>
    <property type="match status" value="1"/>
</dbReference>
<name>A0A4Q9XZJ2_9LACO</name>
<dbReference type="SMART" id="SM00387">
    <property type="entry name" value="HATPase_c"/>
    <property type="match status" value="1"/>
</dbReference>
<comment type="caution">
    <text evidence="14">The sequence shown here is derived from an EMBL/GenBank/DDBJ whole genome shotgun (WGS) entry which is preliminary data.</text>
</comment>
<gene>
    <name evidence="14" type="ORF">EUZ87_15645</name>
</gene>